<dbReference type="SUPFAM" id="SSF56601">
    <property type="entry name" value="beta-lactamase/transpeptidase-like"/>
    <property type="match status" value="1"/>
</dbReference>
<dbReference type="PANTHER" id="PTHR43283:SF3">
    <property type="entry name" value="BETA-LACTAMASE FAMILY PROTEIN (AFU_ORTHOLOGUE AFUA_5G07500)"/>
    <property type="match status" value="1"/>
</dbReference>
<organism evidence="2 3">
    <name type="scientific">Cupriavidus metallidurans</name>
    <dbReference type="NCBI Taxonomy" id="119219"/>
    <lineage>
        <taxon>Bacteria</taxon>
        <taxon>Pseudomonadati</taxon>
        <taxon>Pseudomonadota</taxon>
        <taxon>Betaproteobacteria</taxon>
        <taxon>Burkholderiales</taxon>
        <taxon>Burkholderiaceae</taxon>
        <taxon>Cupriavidus</taxon>
    </lineage>
</organism>
<dbReference type="PANTHER" id="PTHR43283">
    <property type="entry name" value="BETA-LACTAMASE-RELATED"/>
    <property type="match status" value="1"/>
</dbReference>
<name>A0A482J1I2_9BURK</name>
<gene>
    <name evidence="2" type="ORF">DDF84_029930</name>
</gene>
<feature type="domain" description="Beta-lactamase-related" evidence="1">
    <location>
        <begin position="26"/>
        <end position="397"/>
    </location>
</feature>
<accession>A0A482J1I2</accession>
<evidence type="ECO:0000313" key="2">
    <source>
        <dbReference type="EMBL" id="QBP13793.1"/>
    </source>
</evidence>
<dbReference type="Gene3D" id="3.40.710.10">
    <property type="entry name" value="DD-peptidase/beta-lactamase superfamily"/>
    <property type="match status" value="1"/>
</dbReference>
<protein>
    <submittedName>
        <fullName evidence="2">Serine hydrolase</fullName>
    </submittedName>
</protein>
<dbReference type="EMBL" id="CP037901">
    <property type="protein sequence ID" value="QBP13793.1"/>
    <property type="molecule type" value="Genomic_DNA"/>
</dbReference>
<dbReference type="AlphaFoldDB" id="A0A482J1I2"/>
<dbReference type="InterPro" id="IPR001466">
    <property type="entry name" value="Beta-lactam-related"/>
</dbReference>
<reference evidence="2 3" key="1">
    <citation type="submission" date="2019-03" db="EMBL/GenBank/DDBJ databases">
        <title>Comparative insights into the high quality Complete genome sequence of highly metal resistant Cupriavidus metallidurans strain BS1 isolated from a gold-copper mine.</title>
        <authorList>
            <person name="Mazhar H.S."/>
            <person name="Rensing C."/>
        </authorList>
    </citation>
    <scope>NUCLEOTIDE SEQUENCE [LARGE SCALE GENOMIC DNA]</scope>
    <source>
        <strain evidence="2 3">BS1</strain>
    </source>
</reference>
<dbReference type="InterPro" id="IPR050789">
    <property type="entry name" value="Diverse_Enzym_Activities"/>
</dbReference>
<sequence>MDMQGRETQGMSRERLGRIDRFINEAYIANGKLPCALTQVWRRGELVLNSVLGQADRERQVPLAEDSIFRIYSMTKPITSVAIMMLLEECKIALDDPVSKYIPAWENLGVFTGGFMESFQTRAPARPMQVVDLLRHTSGLTYGFQQNTNVDAAYRRLKLGDIATDGTLDDMIEKLATLPLEFSPGEAWNYSVSTDVLGYLVGKISGIPFETFLKERIFDPLGMVDTAFHVPEDKVSRFCACYAIGALGSKVISPRGPMLQDDPLASTYLKPPSFVSGGGGLVSTAADYMRFARMLLQGGELDGARLLSPKTLALMTANHLPGGVDLPRMSRSMFSEATYEGVGFGLGFATTLTPATTLIPGSAGDFFWGGAASTFFWVDPEEDLIGLFLTQLLPSSAYPVRRQLRTMVYSAITEPGAGAR</sequence>
<dbReference type="Pfam" id="PF00144">
    <property type="entry name" value="Beta-lactamase"/>
    <property type="match status" value="1"/>
</dbReference>
<dbReference type="InterPro" id="IPR012338">
    <property type="entry name" value="Beta-lactam/transpept-like"/>
</dbReference>
<evidence type="ECO:0000313" key="3">
    <source>
        <dbReference type="Proteomes" id="UP000253772"/>
    </source>
</evidence>
<keyword evidence="2" id="KW-0378">Hydrolase</keyword>
<dbReference type="Proteomes" id="UP000253772">
    <property type="component" value="Chromosome c2"/>
</dbReference>
<evidence type="ECO:0000259" key="1">
    <source>
        <dbReference type="Pfam" id="PF00144"/>
    </source>
</evidence>
<dbReference type="GO" id="GO:0016787">
    <property type="term" value="F:hydrolase activity"/>
    <property type="evidence" value="ECO:0007669"/>
    <property type="project" value="UniProtKB-KW"/>
</dbReference>
<proteinExistence type="predicted"/>
<dbReference type="RefSeq" id="WP_017510575.1">
    <property type="nucleotide sequence ID" value="NZ_CP037901.1"/>
</dbReference>
<dbReference type="OrthoDB" id="9801061at2"/>